<organism evidence="1 2">
    <name type="scientific">Armillaria tabescens</name>
    <name type="common">Ringless honey mushroom</name>
    <name type="synonym">Agaricus tabescens</name>
    <dbReference type="NCBI Taxonomy" id="1929756"/>
    <lineage>
        <taxon>Eukaryota</taxon>
        <taxon>Fungi</taxon>
        <taxon>Dikarya</taxon>
        <taxon>Basidiomycota</taxon>
        <taxon>Agaricomycotina</taxon>
        <taxon>Agaricomycetes</taxon>
        <taxon>Agaricomycetidae</taxon>
        <taxon>Agaricales</taxon>
        <taxon>Marasmiineae</taxon>
        <taxon>Physalacriaceae</taxon>
        <taxon>Desarmillaria</taxon>
    </lineage>
</organism>
<gene>
    <name evidence="1" type="ORF">EV420DRAFT_1487611</name>
</gene>
<comment type="caution">
    <text evidence="1">The sequence shown here is derived from an EMBL/GenBank/DDBJ whole genome shotgun (WGS) entry which is preliminary data.</text>
</comment>
<evidence type="ECO:0000313" key="2">
    <source>
        <dbReference type="Proteomes" id="UP001175211"/>
    </source>
</evidence>
<dbReference type="RefSeq" id="XP_060322203.1">
    <property type="nucleotide sequence ID" value="XM_060470540.1"/>
</dbReference>
<reference evidence="1" key="1">
    <citation type="submission" date="2023-06" db="EMBL/GenBank/DDBJ databases">
        <authorList>
            <consortium name="Lawrence Berkeley National Laboratory"/>
            <person name="Ahrendt S."/>
            <person name="Sahu N."/>
            <person name="Indic B."/>
            <person name="Wong-Bajracharya J."/>
            <person name="Merenyi Z."/>
            <person name="Ke H.-M."/>
            <person name="Monk M."/>
            <person name="Kocsube S."/>
            <person name="Drula E."/>
            <person name="Lipzen A."/>
            <person name="Balint B."/>
            <person name="Henrissat B."/>
            <person name="Andreopoulos B."/>
            <person name="Martin F.M."/>
            <person name="Harder C.B."/>
            <person name="Rigling D."/>
            <person name="Ford K.L."/>
            <person name="Foster G.D."/>
            <person name="Pangilinan J."/>
            <person name="Papanicolaou A."/>
            <person name="Barry K."/>
            <person name="LaButti K."/>
            <person name="Viragh M."/>
            <person name="Koriabine M."/>
            <person name="Yan M."/>
            <person name="Riley R."/>
            <person name="Champramary S."/>
            <person name="Plett K.L."/>
            <person name="Tsai I.J."/>
            <person name="Slot J."/>
            <person name="Sipos G."/>
            <person name="Plett J."/>
            <person name="Nagy L.G."/>
            <person name="Grigoriev I.V."/>
        </authorList>
    </citation>
    <scope>NUCLEOTIDE SEQUENCE</scope>
    <source>
        <strain evidence="1">CCBAS 213</strain>
    </source>
</reference>
<dbReference type="EMBL" id="JAUEPS010000130">
    <property type="protein sequence ID" value="KAK0436186.1"/>
    <property type="molecule type" value="Genomic_DNA"/>
</dbReference>
<sequence>MRVLKLMPISDSLLMVHCSVSLFLDVEASVDHEDVESSNWEDNPTHLLHLWRKIDGAGLLERARAHDLIWVFWMSPQNFGSYRASPGWEDYVVFHIGRCAQQEQGVKAAFVMPLVEKQVWLEANMSMSLKNWLVDIPGVICRNQQVLLHAISPKESQHMLSSTVTPPSIPGSWVEVRHDQLKGNVGMAGRLYPWGCKVLLVPRLCHRAREDQLTHQLFNPTAVNATKKR</sequence>
<dbReference type="GeneID" id="85354088"/>
<proteinExistence type="predicted"/>
<evidence type="ECO:0000313" key="1">
    <source>
        <dbReference type="EMBL" id="KAK0436186.1"/>
    </source>
</evidence>
<dbReference type="Proteomes" id="UP001175211">
    <property type="component" value="Unassembled WGS sequence"/>
</dbReference>
<keyword evidence="2" id="KW-1185">Reference proteome</keyword>
<accession>A0AA39MIK0</accession>
<dbReference type="AlphaFoldDB" id="A0AA39MIK0"/>
<protein>
    <submittedName>
        <fullName evidence="1">Uncharacterized protein</fullName>
    </submittedName>
</protein>
<name>A0AA39MIK0_ARMTA</name>